<dbReference type="AlphaFoldDB" id="A0A0R1R1Y1"/>
<name>A0A0R1R1Y1_9LACO</name>
<proteinExistence type="predicted"/>
<gene>
    <name evidence="2" type="ORF">FD37_GL002410</name>
</gene>
<dbReference type="Proteomes" id="UP000051835">
    <property type="component" value="Unassembled WGS sequence"/>
</dbReference>
<feature type="compositionally biased region" description="Basic and acidic residues" evidence="1">
    <location>
        <begin position="261"/>
        <end position="302"/>
    </location>
</feature>
<dbReference type="PATRIC" id="fig|1423805.4.peg.2482"/>
<organism evidence="2 3">
    <name type="scientific">Levilactobacillus spicheri DSM 15429</name>
    <dbReference type="NCBI Taxonomy" id="1423805"/>
    <lineage>
        <taxon>Bacteria</taxon>
        <taxon>Bacillati</taxon>
        <taxon>Bacillota</taxon>
        <taxon>Bacilli</taxon>
        <taxon>Lactobacillales</taxon>
        <taxon>Lactobacillaceae</taxon>
        <taxon>Levilactobacillus</taxon>
    </lineage>
</organism>
<dbReference type="EMBL" id="AZFC01000030">
    <property type="protein sequence ID" value="KRL47272.1"/>
    <property type="molecule type" value="Genomic_DNA"/>
</dbReference>
<sequence length="320" mass="35787">MANEMQQQFNQSQVMNGNVAPTNAAGITNASREMEEVKGQIFMAKQFPRNQFQAQKNIEDACKRQSLALTATYSYPRGGQNVTGPSIRLAEVIAQNWGNMAYGFKELDSDEKSSTAMAYAWDVETNTRTERIFQVPHKRVTKKGVQHLTDPRDIYELVANYASRRVRACILEIVPGDVVEDAVNECDKTLKGNNTAPMKERLANAFNGFKDTYDVTQQQIEEYFGYPASEFSESNYVKLVQIFNSLNEKASKVDDWFEKLTDPKAGDKKQSAVAKDFDKDKKTETKPTKPTDDKGAKTDAKGRSSKAKSATAQADQGELL</sequence>
<evidence type="ECO:0000256" key="1">
    <source>
        <dbReference type="SAM" id="MobiDB-lite"/>
    </source>
</evidence>
<evidence type="ECO:0000313" key="3">
    <source>
        <dbReference type="Proteomes" id="UP000051835"/>
    </source>
</evidence>
<comment type="caution">
    <text evidence="2">The sequence shown here is derived from an EMBL/GenBank/DDBJ whole genome shotgun (WGS) entry which is preliminary data.</text>
</comment>
<dbReference type="RefSeq" id="WP_056964854.1">
    <property type="nucleotide sequence ID" value="NZ_AZFC01000030.1"/>
</dbReference>
<reference evidence="2 3" key="1">
    <citation type="journal article" date="2015" name="Genome Announc.">
        <title>Expanding the biotechnology potential of lactobacilli through comparative genomics of 213 strains and associated genera.</title>
        <authorList>
            <person name="Sun Z."/>
            <person name="Harris H.M."/>
            <person name="McCann A."/>
            <person name="Guo C."/>
            <person name="Argimon S."/>
            <person name="Zhang W."/>
            <person name="Yang X."/>
            <person name="Jeffery I.B."/>
            <person name="Cooney J.C."/>
            <person name="Kagawa T.F."/>
            <person name="Liu W."/>
            <person name="Song Y."/>
            <person name="Salvetti E."/>
            <person name="Wrobel A."/>
            <person name="Rasinkangas P."/>
            <person name="Parkhill J."/>
            <person name="Rea M.C."/>
            <person name="O'Sullivan O."/>
            <person name="Ritari J."/>
            <person name="Douillard F.P."/>
            <person name="Paul Ross R."/>
            <person name="Yang R."/>
            <person name="Briner A.E."/>
            <person name="Felis G.E."/>
            <person name="de Vos W.M."/>
            <person name="Barrangou R."/>
            <person name="Klaenhammer T.R."/>
            <person name="Caufield P.W."/>
            <person name="Cui Y."/>
            <person name="Zhang H."/>
            <person name="O'Toole P.W."/>
        </authorList>
    </citation>
    <scope>NUCLEOTIDE SEQUENCE [LARGE SCALE GENOMIC DNA]</scope>
    <source>
        <strain evidence="2 3">DSM 15429</strain>
    </source>
</reference>
<evidence type="ECO:0000313" key="2">
    <source>
        <dbReference type="EMBL" id="KRL47272.1"/>
    </source>
</evidence>
<feature type="region of interest" description="Disordered" evidence="1">
    <location>
        <begin position="1"/>
        <end position="20"/>
    </location>
</feature>
<accession>A0A0R1R1Y1</accession>
<feature type="region of interest" description="Disordered" evidence="1">
    <location>
        <begin position="261"/>
        <end position="320"/>
    </location>
</feature>
<protein>
    <submittedName>
        <fullName evidence="2">Uncharacterized protein</fullName>
    </submittedName>
</protein>